<dbReference type="RefSeq" id="WP_264319518.1">
    <property type="nucleotide sequence ID" value="NZ_JADEXN010000003.1"/>
</dbReference>
<dbReference type="SUPFAM" id="SSF47616">
    <property type="entry name" value="GST C-terminal domain-like"/>
    <property type="match status" value="1"/>
</dbReference>
<dbReference type="Proteomes" id="UP000621799">
    <property type="component" value="Unassembled WGS sequence"/>
</dbReference>
<evidence type="ECO:0000313" key="1">
    <source>
        <dbReference type="EMBL" id="MBE9039255.1"/>
    </source>
</evidence>
<organism evidence="1 2">
    <name type="scientific">Zarconia navalis LEGE 11467</name>
    <dbReference type="NCBI Taxonomy" id="1828826"/>
    <lineage>
        <taxon>Bacteria</taxon>
        <taxon>Bacillati</taxon>
        <taxon>Cyanobacteriota</taxon>
        <taxon>Cyanophyceae</taxon>
        <taxon>Oscillatoriophycideae</taxon>
        <taxon>Oscillatoriales</taxon>
        <taxon>Oscillatoriales incertae sedis</taxon>
        <taxon>Zarconia</taxon>
        <taxon>Zarconia navalis</taxon>
    </lineage>
</organism>
<accession>A0A928VX31</accession>
<reference evidence="1" key="1">
    <citation type="submission" date="2020-10" db="EMBL/GenBank/DDBJ databases">
        <authorList>
            <person name="Castelo-Branco R."/>
            <person name="Eusebio N."/>
            <person name="Adriana R."/>
            <person name="Vieira A."/>
            <person name="Brugerolle De Fraissinette N."/>
            <person name="Rezende De Castro R."/>
            <person name="Schneider M.P."/>
            <person name="Vasconcelos V."/>
            <person name="Leao P.N."/>
        </authorList>
    </citation>
    <scope>NUCLEOTIDE SEQUENCE</scope>
    <source>
        <strain evidence="1">LEGE 11467</strain>
    </source>
</reference>
<dbReference type="Gene3D" id="3.40.30.10">
    <property type="entry name" value="Glutaredoxin"/>
    <property type="match status" value="1"/>
</dbReference>
<name>A0A928VX31_9CYAN</name>
<dbReference type="EMBL" id="JADEXN010000003">
    <property type="protein sequence ID" value="MBE9039255.1"/>
    <property type="molecule type" value="Genomic_DNA"/>
</dbReference>
<comment type="caution">
    <text evidence="1">The sequence shown here is derived from an EMBL/GenBank/DDBJ whole genome shotgun (WGS) entry which is preliminary data.</text>
</comment>
<dbReference type="Gene3D" id="1.20.1050.10">
    <property type="match status" value="1"/>
</dbReference>
<sequence>MFHRLATRPQGGKSVPVLVSASGTFTDSTEILHYLDSIAPEDKPLYPKEPQLRQQVEEWEDVFDTQLGDCTRRWGYFYGLDNRERLLRAWGQGTAGYEKIALAIALPVMRSAVRRAYQPTAAGAATAYREIESLFDRVGEQLADDRPFLVGEHLSAANISFAALAAPILLPERHPIKATKTEKIKMPSVMLQEVEKCRQTAAGQYGLRLYREYRHPTGC</sequence>
<proteinExistence type="predicted"/>
<gene>
    <name evidence="1" type="ORF">IQ235_00400</name>
</gene>
<dbReference type="InterPro" id="IPR036282">
    <property type="entry name" value="Glutathione-S-Trfase_C_sf"/>
</dbReference>
<protein>
    <submittedName>
        <fullName evidence="1">Glutathione S-transferase family protein</fullName>
    </submittedName>
</protein>
<evidence type="ECO:0000313" key="2">
    <source>
        <dbReference type="Proteomes" id="UP000621799"/>
    </source>
</evidence>
<dbReference type="AlphaFoldDB" id="A0A928VX31"/>
<keyword evidence="2" id="KW-1185">Reference proteome</keyword>